<feature type="transmembrane region" description="Helical" evidence="10">
    <location>
        <begin position="34"/>
        <end position="54"/>
    </location>
</feature>
<keyword evidence="3 10" id="KW-0812">Transmembrane</keyword>
<evidence type="ECO:0000256" key="7">
    <source>
        <dbReference type="ARBA" id="ARBA00023136"/>
    </source>
</evidence>
<name>A0A0G2FFC5_9PEZI</name>
<accession>A0A0G2FFC5</accession>
<dbReference type="EMBL" id="LCUC01000251">
    <property type="protein sequence ID" value="KKY33242.1"/>
    <property type="molecule type" value="Genomic_DNA"/>
</dbReference>
<keyword evidence="7 10" id="KW-0472">Membrane</keyword>
<keyword evidence="8" id="KW-0325">Glycoprotein</keyword>
<dbReference type="AlphaFoldDB" id="A0A0G2FFC5"/>
<evidence type="ECO:0000256" key="8">
    <source>
        <dbReference type="ARBA" id="ARBA00023180"/>
    </source>
</evidence>
<dbReference type="PANTHER" id="PTHR33365:SF11">
    <property type="entry name" value="TAT PATHWAY SIGNAL SEQUENCE"/>
    <property type="match status" value="1"/>
</dbReference>
<evidence type="ECO:0000313" key="12">
    <source>
        <dbReference type="Proteomes" id="UP000034680"/>
    </source>
</evidence>
<keyword evidence="6" id="KW-0843">Virulence</keyword>
<evidence type="ECO:0000256" key="10">
    <source>
        <dbReference type="SAM" id="Phobius"/>
    </source>
</evidence>
<reference evidence="11 12" key="1">
    <citation type="submission" date="2015-05" db="EMBL/GenBank/DDBJ databases">
        <title>Distinctive expansion of gene families associated with plant cell wall degradation and secondary metabolism in the genomes of grapevine trunk pathogens.</title>
        <authorList>
            <person name="Lawrence D.P."/>
            <person name="Travadon R."/>
            <person name="Rolshausen P.E."/>
            <person name="Baumgartner K."/>
        </authorList>
    </citation>
    <scope>NUCLEOTIDE SEQUENCE [LARGE SCALE GENOMIC DNA]</scope>
    <source>
        <strain evidence="11">DA912</strain>
    </source>
</reference>
<sequence length="257" mass="28161">MGNDTYTSVPLDDDGPYALGAAEKRQRPPRLEKALRVALLSLLTVVVFLLGFAAGDRYGQTAKEALLVGGGDKEAVAGGESGKNGSLLPAQAFVPDFPMKEVRFDFPTDYEDTSVEGDKLWDKLMPIGSGFVRVPYPRRFDMPASKAIEDDPEEAEIYSLSALHQLHCLGVIRDVVKKYEKHDKSRFAGSGHEYHCIDYIRQSIMCSADTTLDFAGLQPDGRRKGFSGADSTHQCRDWEALTAWAVENRAGDKAGIA</sequence>
<dbReference type="Pfam" id="PF11807">
    <property type="entry name" value="UstYa"/>
    <property type="match status" value="1"/>
</dbReference>
<evidence type="ECO:0000313" key="11">
    <source>
        <dbReference type="EMBL" id="KKY33242.1"/>
    </source>
</evidence>
<evidence type="ECO:0000256" key="1">
    <source>
        <dbReference type="ARBA" id="ARBA00004167"/>
    </source>
</evidence>
<reference evidence="11 12" key="2">
    <citation type="submission" date="2015-05" db="EMBL/GenBank/DDBJ databases">
        <authorList>
            <person name="Morales-Cruz A."/>
            <person name="Amrine K.C."/>
            <person name="Cantu D."/>
        </authorList>
    </citation>
    <scope>NUCLEOTIDE SEQUENCE [LARGE SCALE GENOMIC DNA]</scope>
    <source>
        <strain evidence="11">DA912</strain>
    </source>
</reference>
<dbReference type="Proteomes" id="UP000034680">
    <property type="component" value="Unassembled WGS sequence"/>
</dbReference>
<evidence type="ECO:0000256" key="5">
    <source>
        <dbReference type="ARBA" id="ARBA00023002"/>
    </source>
</evidence>
<comment type="subcellular location">
    <subcellularLocation>
        <location evidence="1">Membrane</location>
        <topology evidence="1">Single-pass membrane protein</topology>
    </subcellularLocation>
</comment>
<keyword evidence="5" id="KW-0560">Oxidoreductase</keyword>
<dbReference type="GO" id="GO:0016491">
    <property type="term" value="F:oxidoreductase activity"/>
    <property type="evidence" value="ECO:0007669"/>
    <property type="project" value="UniProtKB-KW"/>
</dbReference>
<dbReference type="STRING" id="1214573.A0A0G2FFC5"/>
<proteinExistence type="inferred from homology"/>
<comment type="caution">
    <text evidence="11">The sequence shown here is derived from an EMBL/GenBank/DDBJ whole genome shotgun (WGS) entry which is preliminary data.</text>
</comment>
<evidence type="ECO:0008006" key="13">
    <source>
        <dbReference type="Google" id="ProtNLM"/>
    </source>
</evidence>
<dbReference type="PANTHER" id="PTHR33365">
    <property type="entry name" value="YALI0B05434P"/>
    <property type="match status" value="1"/>
</dbReference>
<protein>
    <recommendedName>
        <fullName evidence="13">Oxidase ustYa</fullName>
    </recommendedName>
</protein>
<organism evidence="11 12">
    <name type="scientific">Diaporthe ampelina</name>
    <dbReference type="NCBI Taxonomy" id="1214573"/>
    <lineage>
        <taxon>Eukaryota</taxon>
        <taxon>Fungi</taxon>
        <taxon>Dikarya</taxon>
        <taxon>Ascomycota</taxon>
        <taxon>Pezizomycotina</taxon>
        <taxon>Sordariomycetes</taxon>
        <taxon>Sordariomycetidae</taxon>
        <taxon>Diaporthales</taxon>
        <taxon>Diaporthaceae</taxon>
        <taxon>Diaporthe</taxon>
    </lineage>
</organism>
<dbReference type="OrthoDB" id="3687641at2759"/>
<comment type="similarity">
    <text evidence="9">Belongs to the ustYa family.</text>
</comment>
<gene>
    <name evidence="11" type="ORF">UCDDA912_g06841</name>
</gene>
<evidence type="ECO:0000256" key="6">
    <source>
        <dbReference type="ARBA" id="ARBA00023026"/>
    </source>
</evidence>
<evidence type="ECO:0000256" key="2">
    <source>
        <dbReference type="ARBA" id="ARBA00004685"/>
    </source>
</evidence>
<dbReference type="GO" id="GO:0016020">
    <property type="term" value="C:membrane"/>
    <property type="evidence" value="ECO:0007669"/>
    <property type="project" value="UniProtKB-SubCell"/>
</dbReference>
<keyword evidence="4 10" id="KW-1133">Transmembrane helix</keyword>
<evidence type="ECO:0000256" key="4">
    <source>
        <dbReference type="ARBA" id="ARBA00022989"/>
    </source>
</evidence>
<evidence type="ECO:0000256" key="3">
    <source>
        <dbReference type="ARBA" id="ARBA00022692"/>
    </source>
</evidence>
<dbReference type="GO" id="GO:0043386">
    <property type="term" value="P:mycotoxin biosynthetic process"/>
    <property type="evidence" value="ECO:0007669"/>
    <property type="project" value="InterPro"/>
</dbReference>
<comment type="pathway">
    <text evidence="2">Mycotoxin biosynthesis.</text>
</comment>
<dbReference type="InterPro" id="IPR021765">
    <property type="entry name" value="UstYa-like"/>
</dbReference>
<evidence type="ECO:0000256" key="9">
    <source>
        <dbReference type="ARBA" id="ARBA00035112"/>
    </source>
</evidence>
<keyword evidence="12" id="KW-1185">Reference proteome</keyword>